<keyword evidence="10" id="KW-0175">Coiled coil</keyword>
<dbReference type="Gene3D" id="1.10.287.950">
    <property type="entry name" value="Methyl-accepting chemotaxis protein"/>
    <property type="match status" value="1"/>
</dbReference>
<evidence type="ECO:0000256" key="9">
    <source>
        <dbReference type="PROSITE-ProRule" id="PRU00284"/>
    </source>
</evidence>
<dbReference type="SUPFAM" id="SSF58104">
    <property type="entry name" value="Methyl-accepting chemotaxis protein (MCP) signaling domain"/>
    <property type="match status" value="1"/>
</dbReference>
<dbReference type="InterPro" id="IPR035965">
    <property type="entry name" value="PAS-like_dom_sf"/>
</dbReference>
<dbReference type="InterPro" id="IPR013655">
    <property type="entry name" value="PAS_fold_3"/>
</dbReference>
<dbReference type="Pfam" id="PF00015">
    <property type="entry name" value="MCPsignal"/>
    <property type="match status" value="1"/>
</dbReference>
<comment type="subcellular location">
    <subcellularLocation>
        <location evidence="1">Cell membrane</location>
    </subcellularLocation>
</comment>
<dbReference type="CDD" id="cd11386">
    <property type="entry name" value="MCP_signal"/>
    <property type="match status" value="1"/>
</dbReference>
<evidence type="ECO:0000256" key="5">
    <source>
        <dbReference type="ARBA" id="ARBA00022777"/>
    </source>
</evidence>
<dbReference type="GO" id="GO:0005886">
    <property type="term" value="C:plasma membrane"/>
    <property type="evidence" value="ECO:0007669"/>
    <property type="project" value="UniProtKB-SubCell"/>
</dbReference>
<evidence type="ECO:0000256" key="7">
    <source>
        <dbReference type="ARBA" id="ARBA00023136"/>
    </source>
</evidence>
<dbReference type="STRING" id="428992.SAMN05216272_10481"/>
<accession>A0A1G8G8Y8</accession>
<evidence type="ECO:0000256" key="3">
    <source>
        <dbReference type="ARBA" id="ARBA00022481"/>
    </source>
</evidence>
<dbReference type="GO" id="GO:0016301">
    <property type="term" value="F:kinase activity"/>
    <property type="evidence" value="ECO:0007669"/>
    <property type="project" value="UniProtKB-KW"/>
</dbReference>
<dbReference type="PROSITE" id="PS50111">
    <property type="entry name" value="CHEMOTAXIS_TRANSDUC_2"/>
    <property type="match status" value="1"/>
</dbReference>
<dbReference type="Gene3D" id="3.30.450.20">
    <property type="entry name" value="PAS domain"/>
    <property type="match status" value="2"/>
</dbReference>
<dbReference type="Pfam" id="PF08448">
    <property type="entry name" value="PAS_4"/>
    <property type="match status" value="1"/>
</dbReference>
<dbReference type="PANTHER" id="PTHR32089:SF112">
    <property type="entry name" value="LYSOZYME-LIKE PROTEIN-RELATED"/>
    <property type="match status" value="1"/>
</dbReference>
<dbReference type="SMART" id="SM00283">
    <property type="entry name" value="MA"/>
    <property type="match status" value="1"/>
</dbReference>
<feature type="domain" description="Methyl-accepting transducer" evidence="11">
    <location>
        <begin position="240"/>
        <end position="438"/>
    </location>
</feature>
<name>A0A1G8G8Y8_9PSED</name>
<evidence type="ECO:0000313" key="14">
    <source>
        <dbReference type="Proteomes" id="UP000199636"/>
    </source>
</evidence>
<proteinExistence type="predicted"/>
<keyword evidence="7" id="KW-0472">Membrane</keyword>
<reference evidence="14" key="1">
    <citation type="submission" date="2016-10" db="EMBL/GenBank/DDBJ databases">
        <authorList>
            <person name="Varghese N."/>
            <person name="Submissions S."/>
        </authorList>
    </citation>
    <scope>NUCLEOTIDE SEQUENCE [LARGE SCALE GENOMIC DNA]</scope>
    <source>
        <strain evidence="14">CCM 7469</strain>
    </source>
</reference>
<dbReference type="AlphaFoldDB" id="A0A1G8G8Y8"/>
<keyword evidence="2" id="KW-1003">Cell membrane</keyword>
<dbReference type="Proteomes" id="UP000199636">
    <property type="component" value="Unassembled WGS sequence"/>
</dbReference>
<evidence type="ECO:0000256" key="1">
    <source>
        <dbReference type="ARBA" id="ARBA00004236"/>
    </source>
</evidence>
<dbReference type="InterPro" id="IPR001610">
    <property type="entry name" value="PAC"/>
</dbReference>
<keyword evidence="5" id="KW-0418">Kinase</keyword>
<dbReference type="OrthoDB" id="9765776at2"/>
<dbReference type="PANTHER" id="PTHR32089">
    <property type="entry name" value="METHYL-ACCEPTING CHEMOTAXIS PROTEIN MCPB"/>
    <property type="match status" value="1"/>
</dbReference>
<dbReference type="SUPFAM" id="SSF55785">
    <property type="entry name" value="PYP-like sensor domain (PAS domain)"/>
    <property type="match status" value="2"/>
</dbReference>
<organism evidence="13 14">
    <name type="scientific">Pseudomonas panipatensis</name>
    <dbReference type="NCBI Taxonomy" id="428992"/>
    <lineage>
        <taxon>Bacteria</taxon>
        <taxon>Pseudomonadati</taxon>
        <taxon>Pseudomonadota</taxon>
        <taxon>Gammaproteobacteria</taxon>
        <taxon>Pseudomonadales</taxon>
        <taxon>Pseudomonadaceae</taxon>
        <taxon>Pseudomonas</taxon>
    </lineage>
</organism>
<evidence type="ECO:0000313" key="13">
    <source>
        <dbReference type="EMBL" id="SDH90761.1"/>
    </source>
</evidence>
<feature type="domain" description="PAC" evidence="12">
    <location>
        <begin position="92"/>
        <end position="144"/>
    </location>
</feature>
<dbReference type="PROSITE" id="PS50113">
    <property type="entry name" value="PAC"/>
    <property type="match status" value="1"/>
</dbReference>
<evidence type="ECO:0000259" key="12">
    <source>
        <dbReference type="PROSITE" id="PS50113"/>
    </source>
</evidence>
<dbReference type="SMART" id="SM00086">
    <property type="entry name" value="PAC"/>
    <property type="match status" value="2"/>
</dbReference>
<evidence type="ECO:0000256" key="4">
    <source>
        <dbReference type="ARBA" id="ARBA00022692"/>
    </source>
</evidence>
<dbReference type="InterPro" id="IPR013656">
    <property type="entry name" value="PAS_4"/>
</dbReference>
<evidence type="ECO:0000259" key="11">
    <source>
        <dbReference type="PROSITE" id="PS50111"/>
    </source>
</evidence>
<dbReference type="Pfam" id="PF08447">
    <property type="entry name" value="PAS_3"/>
    <property type="match status" value="1"/>
</dbReference>
<dbReference type="CDD" id="cd00130">
    <property type="entry name" value="PAS"/>
    <property type="match status" value="2"/>
</dbReference>
<dbReference type="EMBL" id="FNDS01000004">
    <property type="protein sequence ID" value="SDH90761.1"/>
    <property type="molecule type" value="Genomic_DNA"/>
</dbReference>
<keyword evidence="14" id="KW-1185">Reference proteome</keyword>
<keyword evidence="8 9" id="KW-0807">Transducer</keyword>
<dbReference type="NCBIfam" id="TIGR00229">
    <property type="entry name" value="sensory_box"/>
    <property type="match status" value="2"/>
</dbReference>
<keyword evidence="6" id="KW-1133">Transmembrane helix</keyword>
<evidence type="ECO:0000256" key="10">
    <source>
        <dbReference type="SAM" id="Coils"/>
    </source>
</evidence>
<evidence type="ECO:0000256" key="8">
    <source>
        <dbReference type="ARBA" id="ARBA00023224"/>
    </source>
</evidence>
<feature type="coiled-coil region" evidence="10">
    <location>
        <begin position="3"/>
        <end position="30"/>
    </location>
</feature>
<evidence type="ECO:0000256" key="2">
    <source>
        <dbReference type="ARBA" id="ARBA00022475"/>
    </source>
</evidence>
<dbReference type="SMART" id="SM00091">
    <property type="entry name" value="PAS"/>
    <property type="match status" value="2"/>
</dbReference>
<keyword evidence="5" id="KW-0808">Transferase</keyword>
<protein>
    <submittedName>
        <fullName evidence="13">Methyl-accepting chemotaxis sensory transducer with Pas/Pac sensor</fullName>
    </submittedName>
</protein>
<dbReference type="InterPro" id="IPR000700">
    <property type="entry name" value="PAS-assoc_C"/>
</dbReference>
<dbReference type="GO" id="GO:0006935">
    <property type="term" value="P:chemotaxis"/>
    <property type="evidence" value="ECO:0007669"/>
    <property type="project" value="UniProtKB-ARBA"/>
</dbReference>
<dbReference type="InterPro" id="IPR004089">
    <property type="entry name" value="MCPsignal_dom"/>
</dbReference>
<keyword evidence="4" id="KW-0812">Transmembrane</keyword>
<evidence type="ECO:0000256" key="6">
    <source>
        <dbReference type="ARBA" id="ARBA00022989"/>
    </source>
</evidence>
<dbReference type="GO" id="GO:0007165">
    <property type="term" value="P:signal transduction"/>
    <property type="evidence" value="ECO:0007669"/>
    <property type="project" value="UniProtKB-KW"/>
</dbReference>
<keyword evidence="3" id="KW-0488">Methylation</keyword>
<dbReference type="InterPro" id="IPR000014">
    <property type="entry name" value="PAS"/>
</dbReference>
<gene>
    <name evidence="13" type="ORF">SAMN05216272_10481</name>
</gene>
<sequence length="438" mass="48622">MFNTRLKQELAALREELSSIEQVKASLDNEMLALYLDPRGRIESVNANFEKEMLYRNADLQGRALLELIPAHVRGLDFHHRVKQALERGEHLAGVIRLQRGNGEEAWLRSIVQPIRDSLGVVQHFSIYASDLTRTIESSREHENLIAALQRSMAVIEFNLDGEVLTANQRFLDAMGYSLAQIQGKHHRLFCEPSDYQSAEYQAFWDKLRRGEFVSDRFKRLDSHGRTVWLEASYNPIIDAHDRLYKVVKFATVITEQINRETAVAEAARLAYSTSQGTDDSAQKGAAVVQQTVEVMRELASRMQEATQGIEALDQQSQVIGSIVKSISSIADQTNLLALNAAIEAARAGDQGRGFAVVADEVRQLASRTSAATEEISKVVEQNQQLAERAVAMIDRGKQQAELGLELSGQAGTVIIEIQEGAQQVVNAVGQFSSHLAG</sequence>